<evidence type="ECO:0000313" key="3">
    <source>
        <dbReference type="Proteomes" id="UP000266188"/>
    </source>
</evidence>
<gene>
    <name evidence="2" type="ORF">PHISCL_07735</name>
</gene>
<feature type="region of interest" description="Disordered" evidence="1">
    <location>
        <begin position="124"/>
        <end position="148"/>
    </location>
</feature>
<sequence length="148" mass="17120">MAEPKPPVTESKPATPAQRTEGLKEAQLQIAKTLTEMKAWIRHQPRDMWDGRKPKKTKVRWTKKKDSMLLLAVAKTKDEDNGPDWENLSDMVGRDRYPPDELEDRFYYMAYKSAMGRLSQTAAALRAEEATREEETTAEEEPEKIVWP</sequence>
<dbReference type="AlphaFoldDB" id="A0A3A2Z9Z9"/>
<feature type="region of interest" description="Disordered" evidence="1">
    <location>
        <begin position="1"/>
        <end position="25"/>
    </location>
</feature>
<comment type="caution">
    <text evidence="2">The sequence shown here is derived from an EMBL/GenBank/DDBJ whole genome shotgun (WGS) entry which is preliminary data.</text>
</comment>
<protein>
    <submittedName>
        <fullName evidence="2">Uncharacterized protein</fullName>
    </submittedName>
</protein>
<dbReference type="EMBL" id="MVGC01000356">
    <property type="protein sequence ID" value="RJE19932.1"/>
    <property type="molecule type" value="Genomic_DNA"/>
</dbReference>
<dbReference type="Proteomes" id="UP000266188">
    <property type="component" value="Unassembled WGS sequence"/>
</dbReference>
<evidence type="ECO:0000313" key="2">
    <source>
        <dbReference type="EMBL" id="RJE19932.1"/>
    </source>
</evidence>
<accession>A0A3A2Z9Z9</accession>
<name>A0A3A2Z9Z9_9EURO</name>
<keyword evidence="3" id="KW-1185">Reference proteome</keyword>
<organism evidence="2 3">
    <name type="scientific">Aspergillus sclerotialis</name>
    <dbReference type="NCBI Taxonomy" id="2070753"/>
    <lineage>
        <taxon>Eukaryota</taxon>
        <taxon>Fungi</taxon>
        <taxon>Dikarya</taxon>
        <taxon>Ascomycota</taxon>
        <taxon>Pezizomycotina</taxon>
        <taxon>Eurotiomycetes</taxon>
        <taxon>Eurotiomycetidae</taxon>
        <taxon>Eurotiales</taxon>
        <taxon>Aspergillaceae</taxon>
        <taxon>Aspergillus</taxon>
        <taxon>Aspergillus subgen. Polypaecilum</taxon>
    </lineage>
</organism>
<evidence type="ECO:0000256" key="1">
    <source>
        <dbReference type="SAM" id="MobiDB-lite"/>
    </source>
</evidence>
<feature type="compositionally biased region" description="Basic and acidic residues" evidence="1">
    <location>
        <begin position="126"/>
        <end position="135"/>
    </location>
</feature>
<reference evidence="3" key="1">
    <citation type="submission" date="2017-02" db="EMBL/GenBank/DDBJ databases">
        <authorList>
            <person name="Tafer H."/>
            <person name="Lopandic K."/>
        </authorList>
    </citation>
    <scope>NUCLEOTIDE SEQUENCE [LARGE SCALE GENOMIC DNA]</scope>
    <source>
        <strain evidence="3">CBS 366.77</strain>
    </source>
</reference>
<proteinExistence type="predicted"/>